<dbReference type="PANTHER" id="PTHR17985">
    <property type="entry name" value="SER/THR-RICH PROTEIN T10 IN DGCR REGION"/>
    <property type="match status" value="1"/>
</dbReference>
<dbReference type="AlphaFoldDB" id="A0A562UXA3"/>
<dbReference type="STRING" id="476157.GCA_001663155_01410"/>
<dbReference type="PANTHER" id="PTHR17985:SF8">
    <property type="entry name" value="TRANSPORT AND GOLGI ORGANIZATION PROTEIN 2 HOMOLOG"/>
    <property type="match status" value="1"/>
</dbReference>
<evidence type="ECO:0000313" key="1">
    <source>
        <dbReference type="EMBL" id="TWJ10284.1"/>
    </source>
</evidence>
<comment type="caution">
    <text evidence="1">The sequence shown here is derived from an EMBL/GenBank/DDBJ whole genome shotgun (WGS) entry which is preliminary data.</text>
</comment>
<dbReference type="InterPro" id="IPR008551">
    <property type="entry name" value="TANGO2"/>
</dbReference>
<evidence type="ECO:0000313" key="2">
    <source>
        <dbReference type="Proteomes" id="UP000320547"/>
    </source>
</evidence>
<dbReference type="Pfam" id="PF05742">
    <property type="entry name" value="TANGO2"/>
    <property type="match status" value="1"/>
</dbReference>
<reference evidence="1 2" key="1">
    <citation type="submission" date="2019-07" db="EMBL/GenBank/DDBJ databases">
        <title>Genomic Encyclopedia of Archaeal and Bacterial Type Strains, Phase II (KMG-II): from individual species to whole genera.</title>
        <authorList>
            <person name="Goeker M."/>
        </authorList>
    </citation>
    <scope>NUCLEOTIDE SEQUENCE [LARGE SCALE GENOMIC DNA]</scope>
    <source>
        <strain evidence="1 2">ATCC BAA-2084</strain>
    </source>
</reference>
<proteinExistence type="predicted"/>
<dbReference type="OrthoDB" id="4380123at2"/>
<accession>A0A562UXA3</accession>
<gene>
    <name evidence="1" type="ORF">JN10_1946</name>
</gene>
<name>A0A562UXA3_9SPHN</name>
<dbReference type="Proteomes" id="UP000320547">
    <property type="component" value="Unassembled WGS sequence"/>
</dbReference>
<keyword evidence="2" id="KW-1185">Reference proteome</keyword>
<sequence>MCVAAFAWRAHPDWHLVAIGNRDEYHQRPAAPLAHWKDREGVIAGPDLQSGGTWLGVSEQGQFVLVTNLRGYGQPDPSRKSRGELVTDLLTDQNQTLDMGSYNPFNIIHASRDEARFLTNRPDHISANLSRGVYGLSNGQLDEPWAKTVHLKTALFDWLWQSGSLSAPLFDALGSENLPSLGLQPRLPSDMPLEAQETPAFIRNPVYGTRCSTVVTVNKHGHGRILERRFDASGEKTGETALEFSWPG</sequence>
<dbReference type="EMBL" id="VLLK01000001">
    <property type="protein sequence ID" value="TWJ10284.1"/>
    <property type="molecule type" value="Genomic_DNA"/>
</dbReference>
<organism evidence="1 2">
    <name type="scientific">Altererythrobacter ishigakiensis</name>
    <dbReference type="NCBI Taxonomy" id="476157"/>
    <lineage>
        <taxon>Bacteria</taxon>
        <taxon>Pseudomonadati</taxon>
        <taxon>Pseudomonadota</taxon>
        <taxon>Alphaproteobacteria</taxon>
        <taxon>Sphingomonadales</taxon>
        <taxon>Erythrobacteraceae</taxon>
        <taxon>Altererythrobacter</taxon>
    </lineage>
</organism>
<protein>
    <submittedName>
        <fullName evidence="1">Uncharacterized protein with NRDE domain</fullName>
    </submittedName>
</protein>
<dbReference type="RefSeq" id="WP_067599136.1">
    <property type="nucleotide sequence ID" value="NZ_CP015963.1"/>
</dbReference>